<protein>
    <recommendedName>
        <fullName evidence="9">Major facilitator superfamily (MFS) profile domain-containing protein</fullName>
    </recommendedName>
</protein>
<feature type="transmembrane region" description="Helical" evidence="5">
    <location>
        <begin position="366"/>
        <end position="385"/>
    </location>
</feature>
<feature type="transmembrane region" description="Helical" evidence="5">
    <location>
        <begin position="424"/>
        <end position="445"/>
    </location>
</feature>
<evidence type="ECO:0000313" key="8">
    <source>
        <dbReference type="Proteomes" id="UP000030764"/>
    </source>
</evidence>
<proteinExistence type="predicted"/>
<feature type="transmembrane region" description="Helical" evidence="5">
    <location>
        <begin position="319"/>
        <end position="345"/>
    </location>
</feature>
<evidence type="ECO:0000313" key="6">
    <source>
        <dbReference type="EMBL" id="KFD50548.1"/>
    </source>
</evidence>
<feature type="transmembrane region" description="Helical" evidence="5">
    <location>
        <begin position="157"/>
        <end position="178"/>
    </location>
</feature>
<evidence type="ECO:0000256" key="1">
    <source>
        <dbReference type="ARBA" id="ARBA00004141"/>
    </source>
</evidence>
<evidence type="ECO:0008006" key="9">
    <source>
        <dbReference type="Google" id="ProtNLM"/>
    </source>
</evidence>
<evidence type="ECO:0000256" key="5">
    <source>
        <dbReference type="SAM" id="Phobius"/>
    </source>
</evidence>
<feature type="transmembrane region" description="Helical" evidence="5">
    <location>
        <begin position="391"/>
        <end position="412"/>
    </location>
</feature>
<reference evidence="6 8" key="1">
    <citation type="journal article" date="2014" name="Nat. Genet.">
        <title>Genome and transcriptome of the porcine whipworm Trichuris suis.</title>
        <authorList>
            <person name="Jex A.R."/>
            <person name="Nejsum P."/>
            <person name="Schwarz E.M."/>
            <person name="Hu L."/>
            <person name="Young N.D."/>
            <person name="Hall R.S."/>
            <person name="Korhonen P.K."/>
            <person name="Liao S."/>
            <person name="Thamsborg S."/>
            <person name="Xia J."/>
            <person name="Xu P."/>
            <person name="Wang S."/>
            <person name="Scheerlinck J.P."/>
            <person name="Hofmann A."/>
            <person name="Sternberg P.W."/>
            <person name="Wang J."/>
            <person name="Gasser R.B."/>
        </authorList>
    </citation>
    <scope>NUCLEOTIDE SEQUENCE [LARGE SCALE GENOMIC DNA]</scope>
    <source>
        <strain evidence="7">DCEP-RM93F</strain>
        <strain evidence="6">DCEP-RM93M</strain>
    </source>
</reference>
<dbReference type="EMBL" id="KL367573">
    <property type="protein sequence ID" value="KFD63420.1"/>
    <property type="molecule type" value="Genomic_DNA"/>
</dbReference>
<dbReference type="Gene3D" id="1.20.1250.20">
    <property type="entry name" value="MFS general substrate transporter like domains"/>
    <property type="match status" value="2"/>
</dbReference>
<comment type="subcellular location">
    <subcellularLocation>
        <location evidence="1">Membrane</location>
        <topology evidence="1">Multi-pass membrane protein</topology>
    </subcellularLocation>
</comment>
<keyword evidence="8" id="KW-1185">Reference proteome</keyword>
<dbReference type="Pfam" id="PF07690">
    <property type="entry name" value="MFS_1"/>
    <property type="match status" value="1"/>
</dbReference>
<dbReference type="InterPro" id="IPR050382">
    <property type="entry name" value="MFS_Na/Anion_cotransporter"/>
</dbReference>
<dbReference type="PANTHER" id="PTHR11662:SF399">
    <property type="entry name" value="FI19708P1-RELATED"/>
    <property type="match status" value="1"/>
</dbReference>
<evidence type="ECO:0000256" key="3">
    <source>
        <dbReference type="ARBA" id="ARBA00022989"/>
    </source>
</evidence>
<dbReference type="SUPFAM" id="SSF103473">
    <property type="entry name" value="MFS general substrate transporter"/>
    <property type="match status" value="1"/>
</dbReference>
<organism evidence="6 8">
    <name type="scientific">Trichuris suis</name>
    <name type="common">pig whipworm</name>
    <dbReference type="NCBI Taxonomy" id="68888"/>
    <lineage>
        <taxon>Eukaryota</taxon>
        <taxon>Metazoa</taxon>
        <taxon>Ecdysozoa</taxon>
        <taxon>Nematoda</taxon>
        <taxon>Enoplea</taxon>
        <taxon>Dorylaimia</taxon>
        <taxon>Trichinellida</taxon>
        <taxon>Trichuridae</taxon>
        <taxon>Trichuris</taxon>
    </lineage>
</organism>
<evidence type="ECO:0000256" key="2">
    <source>
        <dbReference type="ARBA" id="ARBA00022692"/>
    </source>
</evidence>
<dbReference type="Proteomes" id="UP000030758">
    <property type="component" value="Unassembled WGS sequence"/>
</dbReference>
<dbReference type="EMBL" id="KL363252">
    <property type="protein sequence ID" value="KFD50548.1"/>
    <property type="molecule type" value="Genomic_DNA"/>
</dbReference>
<sequence>MEMEVMDDPSPLEEKKKDLVSFLRSMRFQICLMLFGCMFCLMYANLSMSVAILSMVNSTFTACVFVGHNSTSWGCERADHATTINDYVDKDDHTNWSAEVQGLVLSAISWGRLLSPVMSYLISKTDVSVCLPIGVLAAAGATALIPISTDVGYGLVMLWRFIVGLSDAAVQPAISHLLANHFSPKTRNNAYGWTSAGRQFGVLAVYPIASIISDYNGSKDGWPFVFYISSTICIVWVFAWVIFLLRQKRNMQKKASIASIASTASIKSMISRMDENQRGLNWRLVLTSGCFWSNVGAVLCHEIPLNTVMMFLPMYMRDSLHFCLRTNGVLSMLPIVSFMVTKIVATQLDHTVKSVYRPDPTKTAKWFNLIASLGMGSFLLGVSALNCRNRVLAVILLCCGVGLAGFHTPGCIGTLMSIAPSHSCSICSFVFVLISTSSILIPIVVKSIVTTSSFGQWQMVWQICAAIALLPVSFFTLFGTAKEQNWTKTDLDRRMSTTEKF</sequence>
<feature type="transmembrane region" description="Helical" evidence="5">
    <location>
        <begin position="127"/>
        <end position="145"/>
    </location>
</feature>
<name>A0A085M002_9BILA</name>
<keyword evidence="2 5" id="KW-0812">Transmembrane</keyword>
<keyword evidence="4 5" id="KW-0472">Membrane</keyword>
<dbReference type="GO" id="GO:0016020">
    <property type="term" value="C:membrane"/>
    <property type="evidence" value="ECO:0007669"/>
    <property type="project" value="UniProtKB-SubCell"/>
</dbReference>
<feature type="transmembrane region" description="Helical" evidence="5">
    <location>
        <begin position="224"/>
        <end position="245"/>
    </location>
</feature>
<feature type="transmembrane region" description="Helical" evidence="5">
    <location>
        <begin position="26"/>
        <end position="46"/>
    </location>
</feature>
<keyword evidence="3 5" id="KW-1133">Transmembrane helix</keyword>
<gene>
    <name evidence="6" type="ORF">M513_08616</name>
    <name evidence="7" type="ORF">M514_08616</name>
</gene>
<dbReference type="InterPro" id="IPR011701">
    <property type="entry name" value="MFS"/>
</dbReference>
<evidence type="ECO:0000256" key="4">
    <source>
        <dbReference type="ARBA" id="ARBA00023136"/>
    </source>
</evidence>
<dbReference type="FunFam" id="1.20.1250.20:FF:000532">
    <property type="entry name" value="SLC (SoLute Carrier) homolog"/>
    <property type="match status" value="1"/>
</dbReference>
<feature type="transmembrane region" description="Helical" evidence="5">
    <location>
        <begin position="190"/>
        <end position="212"/>
    </location>
</feature>
<dbReference type="GO" id="GO:0006820">
    <property type="term" value="P:monoatomic anion transport"/>
    <property type="evidence" value="ECO:0007669"/>
    <property type="project" value="TreeGrafter"/>
</dbReference>
<feature type="transmembrane region" description="Helical" evidence="5">
    <location>
        <begin position="457"/>
        <end position="478"/>
    </location>
</feature>
<evidence type="ECO:0000313" key="7">
    <source>
        <dbReference type="EMBL" id="KFD63420.1"/>
    </source>
</evidence>
<dbReference type="AlphaFoldDB" id="A0A085M002"/>
<accession>A0A085M002</accession>
<dbReference type="GO" id="GO:0022857">
    <property type="term" value="F:transmembrane transporter activity"/>
    <property type="evidence" value="ECO:0007669"/>
    <property type="project" value="InterPro"/>
</dbReference>
<dbReference type="Proteomes" id="UP000030764">
    <property type="component" value="Unassembled WGS sequence"/>
</dbReference>
<dbReference type="PANTHER" id="PTHR11662">
    <property type="entry name" value="SOLUTE CARRIER FAMILY 17"/>
    <property type="match status" value="1"/>
</dbReference>
<dbReference type="InterPro" id="IPR036259">
    <property type="entry name" value="MFS_trans_sf"/>
</dbReference>